<dbReference type="InterPro" id="IPR036409">
    <property type="entry name" value="Aldolase_II/adducin_N_sf"/>
</dbReference>
<keyword evidence="4" id="KW-1185">Reference proteome</keyword>
<dbReference type="SUPFAM" id="SSF53639">
    <property type="entry name" value="AraD/HMP-PK domain-like"/>
    <property type="match status" value="1"/>
</dbReference>
<dbReference type="PANTHER" id="PTHR10672:SF3">
    <property type="entry name" value="PROTEIN HU-LI TAI SHAO"/>
    <property type="match status" value="1"/>
</dbReference>
<protein>
    <submittedName>
        <fullName evidence="3">Class II aldolase/adducin family protein</fullName>
    </submittedName>
</protein>
<reference evidence="3" key="1">
    <citation type="submission" date="2021-01" db="EMBL/GenBank/DDBJ databases">
        <title>Whole genome shotgun sequence of Sphaerimonospora thailandensis NBRC 107569.</title>
        <authorList>
            <person name="Komaki H."/>
            <person name="Tamura T."/>
        </authorList>
    </citation>
    <scope>NUCLEOTIDE SEQUENCE</scope>
    <source>
        <strain evidence="3">NBRC 107569</strain>
    </source>
</reference>
<dbReference type="PANTHER" id="PTHR10672">
    <property type="entry name" value="ADDUCIN"/>
    <property type="match status" value="1"/>
</dbReference>
<sequence>MTTDIAAAGPTYLADTHTGLPLAAEPRFESLEDARRHAKQRLAAAVRLFGKYGFGEGISGHLSVRDPEHHDRFWVNPFGVSFNRVRVGDLILVDMDGKVVAGDHPVNPSAFVIHSKIHQLRPDAVAAAHGHTVHARALAAVGRLLEPIDQESAAFYQDQVLYDAYEGPSISIAQGRDIAEKLAEKRALLLRYHGLITVGGSIEEAAHWFFTYDTCAQVQLLAAAAGTLQPMSEEQALAARDGFGDAQLGRFSFQLLWDEIVREQPDLLEED</sequence>
<comment type="caution">
    <text evidence="3">The sequence shown here is derived from an EMBL/GenBank/DDBJ whole genome shotgun (WGS) entry which is preliminary data.</text>
</comment>
<evidence type="ECO:0000256" key="1">
    <source>
        <dbReference type="ARBA" id="ARBA00037961"/>
    </source>
</evidence>
<dbReference type="EMBL" id="BOOG01000052">
    <property type="protein sequence ID" value="GIH72488.1"/>
    <property type="molecule type" value="Genomic_DNA"/>
</dbReference>
<dbReference type="RefSeq" id="WP_239089947.1">
    <property type="nucleotide sequence ID" value="NZ_BOOG01000052.1"/>
</dbReference>
<proteinExistence type="inferred from homology"/>
<comment type="similarity">
    <text evidence="1">Belongs to the aldolase class II family.</text>
</comment>
<dbReference type="FunFam" id="3.40.225.10:FF:000009">
    <property type="entry name" value="Class II aldolase/adducin N-terminal"/>
    <property type="match status" value="1"/>
</dbReference>
<evidence type="ECO:0000313" key="4">
    <source>
        <dbReference type="Proteomes" id="UP000610966"/>
    </source>
</evidence>
<organism evidence="3 4">
    <name type="scientific">Sphaerimonospora thailandensis</name>
    <dbReference type="NCBI Taxonomy" id="795644"/>
    <lineage>
        <taxon>Bacteria</taxon>
        <taxon>Bacillati</taxon>
        <taxon>Actinomycetota</taxon>
        <taxon>Actinomycetes</taxon>
        <taxon>Streptosporangiales</taxon>
        <taxon>Streptosporangiaceae</taxon>
        <taxon>Sphaerimonospora</taxon>
    </lineage>
</organism>
<dbReference type="Pfam" id="PF00596">
    <property type="entry name" value="Aldolase_II"/>
    <property type="match status" value="1"/>
</dbReference>
<dbReference type="NCBIfam" id="NF004855">
    <property type="entry name" value="PRK06208.1"/>
    <property type="match status" value="1"/>
</dbReference>
<feature type="domain" description="Class II aldolase/adducin N-terminal" evidence="2">
    <location>
        <begin position="40"/>
        <end position="220"/>
    </location>
</feature>
<dbReference type="AlphaFoldDB" id="A0A8J3RCI8"/>
<accession>A0A8J3RCI8</accession>
<dbReference type="Gene3D" id="3.40.225.10">
    <property type="entry name" value="Class II aldolase/adducin N-terminal domain"/>
    <property type="match status" value="1"/>
</dbReference>
<dbReference type="InterPro" id="IPR001303">
    <property type="entry name" value="Aldolase_II/adducin_N"/>
</dbReference>
<dbReference type="GO" id="GO:0005856">
    <property type="term" value="C:cytoskeleton"/>
    <property type="evidence" value="ECO:0007669"/>
    <property type="project" value="TreeGrafter"/>
</dbReference>
<evidence type="ECO:0000259" key="2">
    <source>
        <dbReference type="SMART" id="SM01007"/>
    </source>
</evidence>
<evidence type="ECO:0000313" key="3">
    <source>
        <dbReference type="EMBL" id="GIH72488.1"/>
    </source>
</evidence>
<dbReference type="Proteomes" id="UP000610966">
    <property type="component" value="Unassembled WGS sequence"/>
</dbReference>
<gene>
    <name evidence="3" type="ORF">Mth01_47410</name>
</gene>
<dbReference type="InterPro" id="IPR051017">
    <property type="entry name" value="Aldolase-II_Adducin_sf"/>
</dbReference>
<dbReference type="GO" id="GO:0051015">
    <property type="term" value="F:actin filament binding"/>
    <property type="evidence" value="ECO:0007669"/>
    <property type="project" value="TreeGrafter"/>
</dbReference>
<name>A0A8J3RCI8_9ACTN</name>
<dbReference type="SMART" id="SM01007">
    <property type="entry name" value="Aldolase_II"/>
    <property type="match status" value="1"/>
</dbReference>